<name>U5W4H7_9ACTN</name>
<evidence type="ECO:0000259" key="5">
    <source>
        <dbReference type="Pfam" id="PF00881"/>
    </source>
</evidence>
<dbReference type="Gene3D" id="3.40.109.10">
    <property type="entry name" value="NADH Oxidase"/>
    <property type="match status" value="1"/>
</dbReference>
<dbReference type="PANTHER" id="PTHR43543">
    <property type="entry name" value="MALONIC SEMIALDEHYDE REDUCTASE RUTE-RELATED"/>
    <property type="match status" value="1"/>
</dbReference>
<dbReference type="STRING" id="1246995.AFR_23125"/>
<dbReference type="PATRIC" id="fig|1246995.3.peg.4686"/>
<accession>U5W4H7</accession>
<dbReference type="PANTHER" id="PTHR43543:SF1">
    <property type="entry name" value="MALONIC SEMIALDEHYDE REDUCTASE RUTE-RELATED"/>
    <property type="match status" value="1"/>
</dbReference>
<organism evidence="6 7">
    <name type="scientific">Actinoplanes friuliensis DSM 7358</name>
    <dbReference type="NCBI Taxonomy" id="1246995"/>
    <lineage>
        <taxon>Bacteria</taxon>
        <taxon>Bacillati</taxon>
        <taxon>Actinomycetota</taxon>
        <taxon>Actinomycetes</taxon>
        <taxon>Micromonosporales</taxon>
        <taxon>Micromonosporaceae</taxon>
        <taxon>Actinoplanes</taxon>
    </lineage>
</organism>
<dbReference type="Proteomes" id="UP000017746">
    <property type="component" value="Chromosome"/>
</dbReference>
<evidence type="ECO:0000256" key="4">
    <source>
        <dbReference type="ARBA" id="ARBA00023002"/>
    </source>
</evidence>
<dbReference type="InterPro" id="IPR029479">
    <property type="entry name" value="Nitroreductase"/>
</dbReference>
<proteinExistence type="predicted"/>
<sequence length="204" mass="22296">MDTRSEPTLDRLDAKAQHLLFTGARTANTFADTPVTDAELSDIWELAKWAPTSANSQPLRVLFVRPGPGRDRLVKHMNEGNRAKTASAPAVAVLAQDTEFHTHIPTVLPFRPELKDVFAGNDTMRTSTATFNATLQAGYFILAVRAHGLAAGPMSGFDAAGVDAEFFPDGRHRSILVVNIGHPGKDPWLGRLPRLPHDDVVQWI</sequence>
<dbReference type="HOGENOM" id="CLU_084441_0_0_11"/>
<dbReference type="RefSeq" id="WP_023363406.1">
    <property type="nucleotide sequence ID" value="NC_022657.1"/>
</dbReference>
<keyword evidence="3" id="KW-0521">NADP</keyword>
<dbReference type="NCBIfam" id="NF003768">
    <property type="entry name" value="PRK05365.1"/>
    <property type="match status" value="1"/>
</dbReference>
<keyword evidence="1" id="KW-0285">Flavoprotein</keyword>
<evidence type="ECO:0000313" key="7">
    <source>
        <dbReference type="Proteomes" id="UP000017746"/>
    </source>
</evidence>
<keyword evidence="7" id="KW-1185">Reference proteome</keyword>
<dbReference type="KEGG" id="afs:AFR_23125"/>
<keyword evidence="2" id="KW-0288">FMN</keyword>
<dbReference type="Pfam" id="PF00881">
    <property type="entry name" value="Nitroreductase"/>
    <property type="match status" value="1"/>
</dbReference>
<dbReference type="OrthoDB" id="9784375at2"/>
<dbReference type="GO" id="GO:0016491">
    <property type="term" value="F:oxidoreductase activity"/>
    <property type="evidence" value="ECO:0007669"/>
    <property type="project" value="UniProtKB-KW"/>
</dbReference>
<evidence type="ECO:0000256" key="2">
    <source>
        <dbReference type="ARBA" id="ARBA00022643"/>
    </source>
</evidence>
<dbReference type="SUPFAM" id="SSF55469">
    <property type="entry name" value="FMN-dependent nitroreductase-like"/>
    <property type="match status" value="1"/>
</dbReference>
<evidence type="ECO:0000313" key="6">
    <source>
        <dbReference type="EMBL" id="AGZ42895.1"/>
    </source>
</evidence>
<dbReference type="EMBL" id="CP006272">
    <property type="protein sequence ID" value="AGZ42895.1"/>
    <property type="molecule type" value="Genomic_DNA"/>
</dbReference>
<protein>
    <submittedName>
        <fullName evidence="6">Malonic semialdehyde reductase</fullName>
    </submittedName>
</protein>
<dbReference type="CDD" id="cd02148">
    <property type="entry name" value="RutE-like"/>
    <property type="match status" value="1"/>
</dbReference>
<dbReference type="InterPro" id="IPR050461">
    <property type="entry name" value="Nitroreductase_HadB/RutE"/>
</dbReference>
<evidence type="ECO:0000256" key="1">
    <source>
        <dbReference type="ARBA" id="ARBA00022630"/>
    </source>
</evidence>
<reference evidence="6 7" key="1">
    <citation type="journal article" date="2014" name="J. Biotechnol.">
        <title>Complete genome sequence of the actinobacterium Actinoplanes friuliensis HAG 010964, producer of the lipopeptide antibiotic friulimycin.</title>
        <authorList>
            <person name="Ruckert C."/>
            <person name="Szczepanowski R."/>
            <person name="Albersmeier A."/>
            <person name="Goesmann A."/>
            <person name="Fischer N."/>
            <person name="Steinkamper A."/>
            <person name="Puhler A."/>
            <person name="Biener R."/>
            <person name="Schwartz D."/>
            <person name="Kalinowski J."/>
        </authorList>
    </citation>
    <scope>NUCLEOTIDE SEQUENCE [LARGE SCALE GENOMIC DNA]</scope>
    <source>
        <strain evidence="6 7">DSM 7358</strain>
    </source>
</reference>
<keyword evidence="4" id="KW-0560">Oxidoreductase</keyword>
<dbReference type="eggNOG" id="COG0778">
    <property type="taxonomic scope" value="Bacteria"/>
</dbReference>
<evidence type="ECO:0000256" key="3">
    <source>
        <dbReference type="ARBA" id="ARBA00022857"/>
    </source>
</evidence>
<dbReference type="InterPro" id="IPR000415">
    <property type="entry name" value="Nitroreductase-like"/>
</dbReference>
<gene>
    <name evidence="6" type="ORF">AFR_23125</name>
</gene>
<dbReference type="AlphaFoldDB" id="U5W4H7"/>
<dbReference type="InterPro" id="IPR023936">
    <property type="entry name" value="RutE-like"/>
</dbReference>
<feature type="domain" description="Nitroreductase" evidence="5">
    <location>
        <begin position="25"/>
        <end position="182"/>
    </location>
</feature>